<dbReference type="RefSeq" id="WP_207878543.1">
    <property type="nucleotide sequence ID" value="NZ_JAFVMF010000001.1"/>
</dbReference>
<dbReference type="SUPFAM" id="SSF52141">
    <property type="entry name" value="Uracil-DNA glycosylase-like"/>
    <property type="match status" value="1"/>
</dbReference>
<evidence type="ECO:0000256" key="5">
    <source>
        <dbReference type="ARBA" id="ARBA00023004"/>
    </source>
</evidence>
<evidence type="ECO:0000256" key="4">
    <source>
        <dbReference type="ARBA" id="ARBA00022801"/>
    </source>
</evidence>
<dbReference type="InterPro" id="IPR005122">
    <property type="entry name" value="Uracil-DNA_glycosylase-like"/>
</dbReference>
<dbReference type="Proteomes" id="UP000664771">
    <property type="component" value="Unassembled WGS sequence"/>
</dbReference>
<accession>A0ABS3LR46</accession>
<name>A0ABS3LR46_9PROT</name>
<sequence length="224" mass="23741">MSQTLLTTQEVTDAPDDDCQLCPRLAQLRSANRRNHPGVDHAPIRAWGARDASVLIVGPAPEARKGAHQGPFFGDRNVSAIFCETLIEHGLATGHYASDNATGLRSNHCRVVGAVRCAPPAALPQPAEVHACNAFLKAELQAMPNLRLVLAIGALAHNATIAACGMPMARLGFQHGRVATLPDGLIIVDCSPLSAHSPRDALICREMFSAIVTTVVEALGRQGR</sequence>
<dbReference type="InterPro" id="IPR051536">
    <property type="entry name" value="UDG_Type-4/5"/>
</dbReference>
<organism evidence="9 10">
    <name type="scientific">Acetobacter sacchari</name>
    <dbReference type="NCBI Taxonomy" id="2661687"/>
    <lineage>
        <taxon>Bacteria</taxon>
        <taxon>Pseudomonadati</taxon>
        <taxon>Pseudomonadota</taxon>
        <taxon>Alphaproteobacteria</taxon>
        <taxon>Acetobacterales</taxon>
        <taxon>Acetobacteraceae</taxon>
        <taxon>Acetobacter</taxon>
    </lineage>
</organism>
<dbReference type="Gene3D" id="3.40.470.10">
    <property type="entry name" value="Uracil-DNA glycosylase-like domain"/>
    <property type="match status" value="1"/>
</dbReference>
<dbReference type="Pfam" id="PF03167">
    <property type="entry name" value="UDG"/>
    <property type="match status" value="1"/>
</dbReference>
<feature type="domain" description="Uracil-DNA glycosylase-like" evidence="8">
    <location>
        <begin position="45"/>
        <end position="208"/>
    </location>
</feature>
<keyword evidence="7" id="KW-0234">DNA repair</keyword>
<evidence type="ECO:0000259" key="8">
    <source>
        <dbReference type="SMART" id="SM00986"/>
    </source>
</evidence>
<evidence type="ECO:0000256" key="1">
    <source>
        <dbReference type="ARBA" id="ARBA00022485"/>
    </source>
</evidence>
<comment type="caution">
    <text evidence="9">The sequence shown here is derived from an EMBL/GenBank/DDBJ whole genome shotgun (WGS) entry which is preliminary data.</text>
</comment>
<keyword evidence="10" id="KW-1185">Reference proteome</keyword>
<dbReference type="PANTHER" id="PTHR33693:SF3">
    <property type="entry name" value="TYPE-5 URACIL-DNA GLYCOSYLASE"/>
    <property type="match status" value="1"/>
</dbReference>
<keyword evidence="3" id="KW-0227">DNA damage</keyword>
<dbReference type="InterPro" id="IPR036895">
    <property type="entry name" value="Uracil-DNA_glycosylase-like_sf"/>
</dbReference>
<protein>
    <submittedName>
        <fullName evidence="9">Uracil-DNA glycosylase</fullName>
    </submittedName>
</protein>
<keyword evidence="5" id="KW-0408">Iron</keyword>
<gene>
    <name evidence="9" type="ORF">J2D73_01020</name>
</gene>
<evidence type="ECO:0000256" key="6">
    <source>
        <dbReference type="ARBA" id="ARBA00023014"/>
    </source>
</evidence>
<evidence type="ECO:0000313" key="9">
    <source>
        <dbReference type="EMBL" id="MBO1358379.1"/>
    </source>
</evidence>
<dbReference type="SMART" id="SM00987">
    <property type="entry name" value="UreE_C"/>
    <property type="match status" value="1"/>
</dbReference>
<evidence type="ECO:0000256" key="2">
    <source>
        <dbReference type="ARBA" id="ARBA00022723"/>
    </source>
</evidence>
<keyword evidence="4" id="KW-0378">Hydrolase</keyword>
<keyword evidence="6" id="KW-0411">Iron-sulfur</keyword>
<evidence type="ECO:0000313" key="10">
    <source>
        <dbReference type="Proteomes" id="UP000664771"/>
    </source>
</evidence>
<dbReference type="PANTHER" id="PTHR33693">
    <property type="entry name" value="TYPE-5 URACIL-DNA GLYCOSYLASE"/>
    <property type="match status" value="1"/>
</dbReference>
<dbReference type="SMART" id="SM00986">
    <property type="entry name" value="UDG"/>
    <property type="match status" value="1"/>
</dbReference>
<evidence type="ECO:0000256" key="3">
    <source>
        <dbReference type="ARBA" id="ARBA00022763"/>
    </source>
</evidence>
<dbReference type="EMBL" id="JAFVMF010000001">
    <property type="protein sequence ID" value="MBO1358379.1"/>
    <property type="molecule type" value="Genomic_DNA"/>
</dbReference>
<evidence type="ECO:0000256" key="7">
    <source>
        <dbReference type="ARBA" id="ARBA00023204"/>
    </source>
</evidence>
<reference evidence="9 10" key="1">
    <citation type="submission" date="2021-03" db="EMBL/GenBank/DDBJ databases">
        <title>The complete genome sequence of Acetobacter sacchari TBRC 11175.</title>
        <authorList>
            <person name="Charoenyingcharoen P."/>
            <person name="Yukphan P."/>
        </authorList>
    </citation>
    <scope>NUCLEOTIDE SEQUENCE [LARGE SCALE GENOMIC DNA]</scope>
    <source>
        <strain evidence="9 10">TBRC 11175</strain>
    </source>
</reference>
<proteinExistence type="predicted"/>
<keyword evidence="1" id="KW-0004">4Fe-4S</keyword>
<keyword evidence="2" id="KW-0479">Metal-binding</keyword>